<dbReference type="CDD" id="cd06225">
    <property type="entry name" value="HAMP"/>
    <property type="match status" value="1"/>
</dbReference>
<dbReference type="EMBL" id="VRLR01000002">
    <property type="protein sequence ID" value="TXK82411.1"/>
    <property type="molecule type" value="Genomic_DNA"/>
</dbReference>
<dbReference type="GO" id="GO:0006935">
    <property type="term" value="P:chemotaxis"/>
    <property type="evidence" value="ECO:0007669"/>
    <property type="project" value="UniProtKB-ARBA"/>
</dbReference>
<dbReference type="PROSITE" id="PS50111">
    <property type="entry name" value="CHEMOTAXIS_TRANSDUC_2"/>
    <property type="match status" value="1"/>
</dbReference>
<feature type="transmembrane region" description="Helical" evidence="5">
    <location>
        <begin position="317"/>
        <end position="340"/>
    </location>
</feature>
<dbReference type="PANTHER" id="PTHR32089:SF70">
    <property type="entry name" value="ENERGY TAXIS MODULATING METHYL ACCEPTING SENSORY TRANSDUCER"/>
    <property type="match status" value="1"/>
</dbReference>
<evidence type="ECO:0000256" key="2">
    <source>
        <dbReference type="ARBA" id="ARBA00023224"/>
    </source>
</evidence>
<dbReference type="PROSITE" id="PS50885">
    <property type="entry name" value="HAMP"/>
    <property type="match status" value="1"/>
</dbReference>
<evidence type="ECO:0000259" key="6">
    <source>
        <dbReference type="PROSITE" id="PS50111"/>
    </source>
</evidence>
<dbReference type="GO" id="GO:0007165">
    <property type="term" value="P:signal transduction"/>
    <property type="evidence" value="ECO:0007669"/>
    <property type="project" value="UniProtKB-KW"/>
</dbReference>
<dbReference type="SMART" id="SM00283">
    <property type="entry name" value="MA"/>
    <property type="match status" value="1"/>
</dbReference>
<dbReference type="InterPro" id="IPR004089">
    <property type="entry name" value="MCPsignal_dom"/>
</dbReference>
<comment type="caution">
    <text evidence="8">The sequence shown here is derived from an EMBL/GenBank/DDBJ whole genome shotgun (WGS) entry which is preliminary data.</text>
</comment>
<keyword evidence="9" id="KW-1185">Reference proteome</keyword>
<dbReference type="OrthoDB" id="9781845at2"/>
<dbReference type="SMART" id="SM00304">
    <property type="entry name" value="HAMP"/>
    <property type="match status" value="1"/>
</dbReference>
<gene>
    <name evidence="8" type="ORF">FU839_05860</name>
</gene>
<dbReference type="GO" id="GO:0016020">
    <property type="term" value="C:membrane"/>
    <property type="evidence" value="ECO:0007669"/>
    <property type="project" value="UniProtKB-SubCell"/>
</dbReference>
<comment type="subcellular location">
    <subcellularLocation>
        <location evidence="1">Membrane</location>
    </subcellularLocation>
</comment>
<keyword evidence="5" id="KW-0472">Membrane</keyword>
<evidence type="ECO:0000313" key="9">
    <source>
        <dbReference type="Proteomes" id="UP000321814"/>
    </source>
</evidence>
<organism evidence="8 9">
    <name type="scientific">Rheinheimera tangshanensis</name>
    <dbReference type="NCBI Taxonomy" id="400153"/>
    <lineage>
        <taxon>Bacteria</taxon>
        <taxon>Pseudomonadati</taxon>
        <taxon>Pseudomonadota</taxon>
        <taxon>Gammaproteobacteria</taxon>
        <taxon>Chromatiales</taxon>
        <taxon>Chromatiaceae</taxon>
        <taxon>Rheinheimera</taxon>
    </lineage>
</organism>
<evidence type="ECO:0000313" key="8">
    <source>
        <dbReference type="EMBL" id="TXK82411.1"/>
    </source>
</evidence>
<dbReference type="Gene3D" id="1.10.287.950">
    <property type="entry name" value="Methyl-accepting chemotaxis protein"/>
    <property type="match status" value="1"/>
</dbReference>
<keyword evidence="2 4" id="KW-0807">Transducer</keyword>
<dbReference type="SUPFAM" id="SSF58104">
    <property type="entry name" value="Methyl-accepting chemotaxis protein (MCP) signaling domain"/>
    <property type="match status" value="1"/>
</dbReference>
<feature type="transmembrane region" description="Helical" evidence="5">
    <location>
        <begin position="7"/>
        <end position="31"/>
    </location>
</feature>
<evidence type="ECO:0000256" key="1">
    <source>
        <dbReference type="ARBA" id="ARBA00004370"/>
    </source>
</evidence>
<dbReference type="RefSeq" id="WP_147903602.1">
    <property type="nucleotide sequence ID" value="NZ_BAAAGC010000017.1"/>
</dbReference>
<feature type="domain" description="HAMP" evidence="7">
    <location>
        <begin position="341"/>
        <end position="393"/>
    </location>
</feature>
<sequence length="670" mass="71425">MKLTVALRIIGGFGVISLLLLVIGITSYMSLNSINASTTQVNEISIPALENSAVLQSEFVKMSKVSLQAFYATEVKQVKELETQFAIEQDLYDTAAKALQVVVAEEETLANSFKDVSAAYTEFTPVSKKLFSELSKSLTLRDQIASQLSDVELNSDDSASLLLDFSDVRDVTRRFPQASKAAAELETGLNTLVSIVVDLTRTTSASTAETISNEVTSRLEGVNQQMTTIKTEAGASVDMVADLDEKITAINDLLVGDEGILTLKAQMLAASAEAQKQLTQAEAHNKTALDGLNRLLSRARTAAGEIQAEAQSDVSGAITTIFLVVLISIGLAVGIAMVTVRSITVPLAKVNEILGVVASGDLTKRLDDKAHDEFGDLARNCNQVITNLRQLIQGIISRSTQLAAASEQTSAITVETTTAIREQKSQVTQAATATTEMSSTSQGVMQSSNDALAEIKNADSEAERVKVISENNKQTILQLSTEVDQASAVINKLHKDSASIGSILDVIRGIAEQTNLLALNAAIEAARAGEQGRGFAVVADEVRSLASKTQASTQEIQAMIQVLQTGAHAAVEAMNKGKKQAENCVTQTEVAAQALESITNAVHLAHDMSEQISHAAKEQNQVSNEISHLLESIVTIAEQTASGAEQTSQSSHEVARLAEELRQSVDQFKV</sequence>
<dbReference type="Pfam" id="PF00015">
    <property type="entry name" value="MCPsignal"/>
    <property type="match status" value="1"/>
</dbReference>
<dbReference type="InterPro" id="IPR024478">
    <property type="entry name" value="HlyB_4HB_MCP"/>
</dbReference>
<dbReference type="AlphaFoldDB" id="A0A5C8LYM0"/>
<dbReference type="PANTHER" id="PTHR32089">
    <property type="entry name" value="METHYL-ACCEPTING CHEMOTAXIS PROTEIN MCPB"/>
    <property type="match status" value="1"/>
</dbReference>
<protein>
    <submittedName>
        <fullName evidence="8">Methyl-accepting chemotaxis protein</fullName>
    </submittedName>
</protein>
<evidence type="ECO:0000256" key="5">
    <source>
        <dbReference type="SAM" id="Phobius"/>
    </source>
</evidence>
<accession>A0A5C8LYM0</accession>
<evidence type="ECO:0000256" key="4">
    <source>
        <dbReference type="PROSITE-ProRule" id="PRU00284"/>
    </source>
</evidence>
<dbReference type="Pfam" id="PF12729">
    <property type="entry name" value="4HB_MCP_1"/>
    <property type="match status" value="1"/>
</dbReference>
<dbReference type="Proteomes" id="UP000321814">
    <property type="component" value="Unassembled WGS sequence"/>
</dbReference>
<proteinExistence type="inferred from homology"/>
<dbReference type="InterPro" id="IPR003660">
    <property type="entry name" value="HAMP_dom"/>
</dbReference>
<keyword evidence="5" id="KW-0812">Transmembrane</keyword>
<dbReference type="Pfam" id="PF00672">
    <property type="entry name" value="HAMP"/>
    <property type="match status" value="1"/>
</dbReference>
<keyword evidence="5" id="KW-1133">Transmembrane helix</keyword>
<name>A0A5C8LYM0_9GAMM</name>
<dbReference type="FunFam" id="1.10.287.950:FF:000001">
    <property type="entry name" value="Methyl-accepting chemotaxis sensory transducer"/>
    <property type="match status" value="1"/>
</dbReference>
<reference evidence="8 9" key="1">
    <citation type="submission" date="2019-08" db="EMBL/GenBank/DDBJ databases">
        <title>Draft genome analysis of Rheinheimera tangshanensis isolated from the roots of fresh rice plants (Oryza sativa).</title>
        <authorList>
            <person name="Yu Q."/>
            <person name="Qi Y."/>
            <person name="Zhang H."/>
            <person name="Pu J."/>
        </authorList>
    </citation>
    <scope>NUCLEOTIDE SEQUENCE [LARGE SCALE GENOMIC DNA]</scope>
    <source>
        <strain evidence="8 9">JA3-B52</strain>
    </source>
</reference>
<comment type="similarity">
    <text evidence="3">Belongs to the methyl-accepting chemotaxis (MCP) protein family.</text>
</comment>
<feature type="domain" description="Methyl-accepting transducer" evidence="6">
    <location>
        <begin position="398"/>
        <end position="634"/>
    </location>
</feature>
<evidence type="ECO:0000256" key="3">
    <source>
        <dbReference type="ARBA" id="ARBA00029447"/>
    </source>
</evidence>
<evidence type="ECO:0000259" key="7">
    <source>
        <dbReference type="PROSITE" id="PS50885"/>
    </source>
</evidence>